<comment type="caution">
    <text evidence="1">The sequence shown here is derived from an EMBL/GenBank/DDBJ whole genome shotgun (WGS) entry which is preliminary data.</text>
</comment>
<reference evidence="1" key="1">
    <citation type="submission" date="2022-12" db="EMBL/GenBank/DDBJ databases">
        <title>Genome Sequence of Lasiodiplodia mahajangana.</title>
        <authorList>
            <person name="Buettner E."/>
        </authorList>
    </citation>
    <scope>NUCLEOTIDE SEQUENCE</scope>
    <source>
        <strain evidence="1">VT137</strain>
    </source>
</reference>
<evidence type="ECO:0000313" key="2">
    <source>
        <dbReference type="Proteomes" id="UP001153332"/>
    </source>
</evidence>
<accession>A0ACC2JGD2</accession>
<organism evidence="1 2">
    <name type="scientific">Lasiodiplodia mahajangana</name>
    <dbReference type="NCBI Taxonomy" id="1108764"/>
    <lineage>
        <taxon>Eukaryota</taxon>
        <taxon>Fungi</taxon>
        <taxon>Dikarya</taxon>
        <taxon>Ascomycota</taxon>
        <taxon>Pezizomycotina</taxon>
        <taxon>Dothideomycetes</taxon>
        <taxon>Dothideomycetes incertae sedis</taxon>
        <taxon>Botryosphaeriales</taxon>
        <taxon>Botryosphaeriaceae</taxon>
        <taxon>Lasiodiplodia</taxon>
    </lineage>
</organism>
<keyword evidence="2" id="KW-1185">Reference proteome</keyword>
<protein>
    <submittedName>
        <fullName evidence="1">Uncharacterized protein</fullName>
    </submittedName>
</protein>
<sequence>MNTHPGYKKSKWYYRAARFDWRLDNVFTQIDNEKHDARRRQMIRGYSGAENLTLEGDIESCVVKLVHLIRSSLDVISTIGFGKTYDLLDKDEDPSEYVSSTHLGLRICNTQMALGTWRLNQIPFFSPKTDLDVETTKGFYKITALNSLMVEAREREFNEQKTLGVVPRADMLTSFMRNGISGEELKVENVLQVFAGSDTTSASLRVIFLYIVTNPRVYKILQAEIDDAVQCGMAPLAPKIIKHTQAKELRYLQAVIKEAMRVCPPVNNPLARDTPPEGDSVVIDGEVITIPGGVSIIPSFKAMQRNKNVYGDTDLDVFRPERWLEEKDQEKLEAMNHSFNIGFGHGRWLCLGKTIALRQLDIVIFELFRNFDWAIVNPERPWKAANRIGLRVTHDMWVQVEERG</sequence>
<gene>
    <name evidence="1" type="ORF">O1611_g7149</name>
</gene>
<dbReference type="EMBL" id="JAPUUL010001834">
    <property type="protein sequence ID" value="KAJ8126490.1"/>
    <property type="molecule type" value="Genomic_DNA"/>
</dbReference>
<name>A0ACC2JGD2_9PEZI</name>
<dbReference type="Proteomes" id="UP001153332">
    <property type="component" value="Unassembled WGS sequence"/>
</dbReference>
<proteinExistence type="predicted"/>
<evidence type="ECO:0000313" key="1">
    <source>
        <dbReference type="EMBL" id="KAJ8126490.1"/>
    </source>
</evidence>